<dbReference type="EMBL" id="BPLR01006799">
    <property type="protein sequence ID" value="GIY12501.1"/>
    <property type="molecule type" value="Genomic_DNA"/>
</dbReference>
<evidence type="ECO:0000313" key="1">
    <source>
        <dbReference type="EMBL" id="GIY12501.1"/>
    </source>
</evidence>
<comment type="caution">
    <text evidence="1">The sequence shown here is derived from an EMBL/GenBank/DDBJ whole genome shotgun (WGS) entry which is preliminary data.</text>
</comment>
<dbReference type="Proteomes" id="UP001054945">
    <property type="component" value="Unassembled WGS sequence"/>
</dbReference>
<sequence>MPFSPLILSPLFTGLLRDILNPLHQQNIPPRIKGTLMRNGVFRTLIAQNSRGDFQEFHPPTSSFFPGKGALRNCKTRPIDYRLGGCLLWPKGRC</sequence>
<keyword evidence="2" id="KW-1185">Reference proteome</keyword>
<protein>
    <submittedName>
        <fullName evidence="1">Uncharacterized protein</fullName>
    </submittedName>
</protein>
<evidence type="ECO:0000313" key="2">
    <source>
        <dbReference type="Proteomes" id="UP001054945"/>
    </source>
</evidence>
<name>A0AAV4QW05_CAEEX</name>
<proteinExistence type="predicted"/>
<reference evidence="1 2" key="1">
    <citation type="submission" date="2021-06" db="EMBL/GenBank/DDBJ databases">
        <title>Caerostris extrusa draft genome.</title>
        <authorList>
            <person name="Kono N."/>
            <person name="Arakawa K."/>
        </authorList>
    </citation>
    <scope>NUCLEOTIDE SEQUENCE [LARGE SCALE GENOMIC DNA]</scope>
</reference>
<gene>
    <name evidence="1" type="ORF">CEXT_459571</name>
</gene>
<accession>A0AAV4QW05</accession>
<organism evidence="1 2">
    <name type="scientific">Caerostris extrusa</name>
    <name type="common">Bark spider</name>
    <name type="synonym">Caerostris bankana</name>
    <dbReference type="NCBI Taxonomy" id="172846"/>
    <lineage>
        <taxon>Eukaryota</taxon>
        <taxon>Metazoa</taxon>
        <taxon>Ecdysozoa</taxon>
        <taxon>Arthropoda</taxon>
        <taxon>Chelicerata</taxon>
        <taxon>Arachnida</taxon>
        <taxon>Araneae</taxon>
        <taxon>Araneomorphae</taxon>
        <taxon>Entelegynae</taxon>
        <taxon>Araneoidea</taxon>
        <taxon>Araneidae</taxon>
        <taxon>Caerostris</taxon>
    </lineage>
</organism>
<dbReference type="AlphaFoldDB" id="A0AAV4QW05"/>